<dbReference type="Pfam" id="PF01074">
    <property type="entry name" value="Glyco_hydro_38N"/>
    <property type="match status" value="1"/>
</dbReference>
<comment type="similarity">
    <text evidence="1">Belongs to the glycosyl hydrolase 38 family.</text>
</comment>
<gene>
    <name evidence="6" type="ordered locus">Ilyop_0752</name>
</gene>
<keyword evidence="3 6" id="KW-0378">Hydrolase</keyword>
<dbReference type="SUPFAM" id="SSF88713">
    <property type="entry name" value="Glycoside hydrolase/deacetylase"/>
    <property type="match status" value="1"/>
</dbReference>
<dbReference type="GO" id="GO:0004559">
    <property type="term" value="F:alpha-mannosidase activity"/>
    <property type="evidence" value="ECO:0007669"/>
    <property type="project" value="InterPro"/>
</dbReference>
<dbReference type="KEGG" id="ipo:Ilyop_0752"/>
<dbReference type="InterPro" id="IPR028995">
    <property type="entry name" value="Glyco_hydro_57/38_cen_sf"/>
</dbReference>
<dbReference type="NCBIfam" id="NF007331">
    <property type="entry name" value="PRK09819.1"/>
    <property type="match status" value="1"/>
</dbReference>
<dbReference type="STRING" id="572544.Ilyop_0752"/>
<organism evidence="6 7">
    <name type="scientific">Ilyobacter polytropus (strain ATCC 51220 / DSM 2926 / LMG 16218 / CuHBu1)</name>
    <dbReference type="NCBI Taxonomy" id="572544"/>
    <lineage>
        <taxon>Bacteria</taxon>
        <taxon>Fusobacteriati</taxon>
        <taxon>Fusobacteriota</taxon>
        <taxon>Fusobacteriia</taxon>
        <taxon>Fusobacteriales</taxon>
        <taxon>Fusobacteriaceae</taxon>
        <taxon>Ilyobacter</taxon>
    </lineage>
</organism>
<dbReference type="InterPro" id="IPR013780">
    <property type="entry name" value="Glyco_hydro_b"/>
</dbReference>
<evidence type="ECO:0000259" key="5">
    <source>
        <dbReference type="SMART" id="SM00872"/>
    </source>
</evidence>
<dbReference type="InterPro" id="IPR000602">
    <property type="entry name" value="Glyco_hydro_38_N"/>
</dbReference>
<dbReference type="GO" id="GO:0009313">
    <property type="term" value="P:oligosaccharide catabolic process"/>
    <property type="evidence" value="ECO:0007669"/>
    <property type="project" value="TreeGrafter"/>
</dbReference>
<dbReference type="Gene3D" id="3.20.110.10">
    <property type="entry name" value="Glycoside hydrolase 38, N terminal domain"/>
    <property type="match status" value="1"/>
</dbReference>
<accession>E3H757</accession>
<evidence type="ECO:0000256" key="3">
    <source>
        <dbReference type="ARBA" id="ARBA00022801"/>
    </source>
</evidence>
<dbReference type="Pfam" id="PF07748">
    <property type="entry name" value="Glyco_hydro_38C"/>
    <property type="match status" value="1"/>
</dbReference>
<dbReference type="InterPro" id="IPR027291">
    <property type="entry name" value="Glyco_hydro_38_N_sf"/>
</dbReference>
<dbReference type="EMBL" id="CP002281">
    <property type="protein sequence ID" value="ADO82538.1"/>
    <property type="molecule type" value="Genomic_DNA"/>
</dbReference>
<dbReference type="InterPro" id="IPR011682">
    <property type="entry name" value="Glyco_hydro_38_C"/>
</dbReference>
<dbReference type="eggNOG" id="COG0383">
    <property type="taxonomic scope" value="Bacteria"/>
</dbReference>
<dbReference type="GO" id="GO:0030246">
    <property type="term" value="F:carbohydrate binding"/>
    <property type="evidence" value="ECO:0007669"/>
    <property type="project" value="InterPro"/>
</dbReference>
<dbReference type="SMART" id="SM00872">
    <property type="entry name" value="Alpha-mann_mid"/>
    <property type="match status" value="1"/>
</dbReference>
<dbReference type="InterPro" id="IPR011330">
    <property type="entry name" value="Glyco_hydro/deAcase_b/a-brl"/>
</dbReference>
<evidence type="ECO:0000256" key="4">
    <source>
        <dbReference type="ARBA" id="ARBA00023295"/>
    </source>
</evidence>
<feature type="domain" description="Glycoside hydrolase family 38 central" evidence="5">
    <location>
        <begin position="278"/>
        <end position="356"/>
    </location>
</feature>
<reference evidence="6 7" key="1">
    <citation type="journal article" date="2010" name="Stand. Genomic Sci.">
        <title>Complete genome sequence of Ilyobacter polytropus type strain (CuHbu1).</title>
        <authorList>
            <person name="Sikorski J."/>
            <person name="Chertkov O."/>
            <person name="Lapidus A."/>
            <person name="Nolan M."/>
            <person name="Lucas S."/>
            <person name="Del Rio T.G."/>
            <person name="Tice H."/>
            <person name="Cheng J.F."/>
            <person name="Tapia R."/>
            <person name="Han C."/>
            <person name="Goodwin L."/>
            <person name="Pitluck S."/>
            <person name="Liolios K."/>
            <person name="Ivanova N."/>
            <person name="Mavromatis K."/>
            <person name="Mikhailova N."/>
            <person name="Pati A."/>
            <person name="Chen A."/>
            <person name="Palaniappan K."/>
            <person name="Land M."/>
            <person name="Hauser L."/>
            <person name="Chang Y.J."/>
            <person name="Jeffries C.D."/>
            <person name="Brambilla E."/>
            <person name="Yasawong M."/>
            <person name="Rohde M."/>
            <person name="Pukall R."/>
            <person name="Spring S."/>
            <person name="Goker M."/>
            <person name="Woyke T."/>
            <person name="Bristow J."/>
            <person name="Eisen J.A."/>
            <person name="Markowitz V."/>
            <person name="Hugenholtz P."/>
            <person name="Kyrpides N.C."/>
            <person name="Klenk H.P."/>
        </authorList>
    </citation>
    <scope>NUCLEOTIDE SEQUENCE [LARGE SCALE GENOMIC DNA]</scope>
    <source>
        <strain evidence="7">ATCC 51220 / DSM 2926 / LMG 16218 / CuHBu1</strain>
    </source>
</reference>
<keyword evidence="4" id="KW-0326">Glycosidase</keyword>
<dbReference type="PANTHER" id="PTHR46017">
    <property type="entry name" value="ALPHA-MANNOSIDASE 2C1"/>
    <property type="match status" value="1"/>
</dbReference>
<name>E3H757_ILYPC</name>
<dbReference type="Gene3D" id="2.60.40.1180">
    <property type="entry name" value="Golgi alpha-mannosidase II"/>
    <property type="match status" value="1"/>
</dbReference>
<evidence type="ECO:0000256" key="1">
    <source>
        <dbReference type="ARBA" id="ARBA00009792"/>
    </source>
</evidence>
<evidence type="ECO:0000313" key="6">
    <source>
        <dbReference type="EMBL" id="ADO82538.1"/>
    </source>
</evidence>
<proteinExistence type="inferred from homology"/>
<dbReference type="AlphaFoldDB" id="E3H757"/>
<dbReference type="Gene3D" id="1.20.1270.50">
    <property type="entry name" value="Glycoside hydrolase family 38, central domain"/>
    <property type="match status" value="1"/>
</dbReference>
<dbReference type="CDD" id="cd10815">
    <property type="entry name" value="GH38N_AMII_EcMngB_like"/>
    <property type="match status" value="1"/>
</dbReference>
<keyword evidence="2" id="KW-0479">Metal-binding</keyword>
<dbReference type="GO" id="GO:0006013">
    <property type="term" value="P:mannose metabolic process"/>
    <property type="evidence" value="ECO:0007669"/>
    <property type="project" value="InterPro"/>
</dbReference>
<dbReference type="Gene3D" id="2.70.98.30">
    <property type="entry name" value="Golgi alpha-mannosidase II, domain 4"/>
    <property type="match status" value="1"/>
</dbReference>
<sequence>MKKYKVHVVPHMHWDREWYFTTEESRILLLNNMEEILERLETDPQYKYYVLDGQTAVLEDYFAIKPENKDRIKALVQAGKLIIGPWYSQTDSIIVNGESITRNLLYGIKDCKEFGPHMSIGYIPDSFGQSEQLPQIFNGFNIDKSMFWRGCSERHGTDKTEFYWESLEGSKVLNQVMPLGYAIGKYLPTDKEGLKKRLDTYLKVLEHGATGEALILPNGHDQMPLQKNIFEVMDTLNEMYPQHEFFMSNFDEVYKDIEKNADQLDTIRGEFIDGKYMRVHRSISSTRMDIKDIHAKLEYRITNVLEPLAAVASSLGFEYHHGLIEHIWKLIMKNHAHDSIGCCCSDKVHREILERFVLASDKVESLIIHYKRKIADHSPAKDGADKLVVYNLLPNKVKRVVDATVRIRSNDFSLKDYEGNNVKYNVISKKEIDPGLIDRQIVHYGVYEPFLEYEIQFEAAVPAMGYETLYISKVDAENSPVKPEAKETLENEFYTVSFNKNGTINLEDKELDREYKNLLLLEEGSDDGDEYDYSPLRPEEEMIITNESVKADIDVFSLGLEEKAVIKYRLDLPQNLEDRKKKIINSYNDFEIEVSLKKGQKRVDVKVTIDNNVSDHRLRMHLPTPYKSSISVADQHFGSIERPVHDAAMEVWEKEKWKEMPVSIYSMMSLVGLHNNEEGLAVLTKGLREYEVIGEGYDTIAITLMRGIGVLGKEELYYRPGRPSGIKLPTPDSQMLGKQSYELSLYTHKGPTLEGETFKAAKDYTTSYDIYNKIPYDAMKLNLEDFKLPLSYSLFEAEGKAELSAVKMSENNEYLVVRIFNPYRDREIDETLIFNREFKEVKAGNLNEEVIGELSYDGNKVKIEKLKPCQARTILLKL</sequence>
<dbReference type="Pfam" id="PF09261">
    <property type="entry name" value="Alpha-mann_mid"/>
    <property type="match status" value="1"/>
</dbReference>
<dbReference type="InterPro" id="IPR037094">
    <property type="entry name" value="Glyco_hydro_38_cen_sf"/>
</dbReference>
<dbReference type="CAZy" id="GH38">
    <property type="family name" value="Glycoside Hydrolase Family 38"/>
</dbReference>
<dbReference type="RefSeq" id="WP_013387208.1">
    <property type="nucleotide sequence ID" value="NC_014632.1"/>
</dbReference>
<dbReference type="Proteomes" id="UP000006875">
    <property type="component" value="Chromosome"/>
</dbReference>
<dbReference type="InterPro" id="IPR011013">
    <property type="entry name" value="Gal_mutarotase_sf_dom"/>
</dbReference>
<dbReference type="InterPro" id="IPR041147">
    <property type="entry name" value="GH38_C"/>
</dbReference>
<protein>
    <submittedName>
        <fullName evidence="6">Glycoside hydrolase family 38</fullName>
    </submittedName>
</protein>
<dbReference type="GO" id="GO:0046872">
    <property type="term" value="F:metal ion binding"/>
    <property type="evidence" value="ECO:0007669"/>
    <property type="project" value="UniProtKB-KW"/>
</dbReference>
<dbReference type="PANTHER" id="PTHR46017:SF2">
    <property type="entry name" value="MANNOSYLGLYCERATE HYDROLASE"/>
    <property type="match status" value="1"/>
</dbReference>
<dbReference type="OrthoDB" id="9764050at2"/>
<dbReference type="InterPro" id="IPR015341">
    <property type="entry name" value="Glyco_hydro_38_cen"/>
</dbReference>
<dbReference type="SUPFAM" id="SSF74650">
    <property type="entry name" value="Galactose mutarotase-like"/>
    <property type="match status" value="1"/>
</dbReference>
<dbReference type="Pfam" id="PF17677">
    <property type="entry name" value="Glyco_hydro38C2"/>
    <property type="match status" value="1"/>
</dbReference>
<evidence type="ECO:0000256" key="2">
    <source>
        <dbReference type="ARBA" id="ARBA00022723"/>
    </source>
</evidence>
<dbReference type="HOGENOM" id="CLU_003442_2_1_0"/>
<evidence type="ECO:0000313" key="7">
    <source>
        <dbReference type="Proteomes" id="UP000006875"/>
    </source>
</evidence>
<keyword evidence="7" id="KW-1185">Reference proteome</keyword>
<dbReference type="SUPFAM" id="SSF88688">
    <property type="entry name" value="Families 57/38 glycoside transferase middle domain"/>
    <property type="match status" value="1"/>
</dbReference>